<dbReference type="Proteomes" id="UP000449547">
    <property type="component" value="Unassembled WGS sequence"/>
</dbReference>
<proteinExistence type="predicted"/>
<evidence type="ECO:0000313" key="2">
    <source>
        <dbReference type="Proteomes" id="UP000449547"/>
    </source>
</evidence>
<dbReference type="VEuPathDB" id="FungiDB:DIURU_000527"/>
<dbReference type="EMBL" id="SWFT01000022">
    <property type="protein sequence ID" value="KAA8907482.1"/>
    <property type="molecule type" value="Genomic_DNA"/>
</dbReference>
<organism evidence="1 2">
    <name type="scientific">Diutina rugosa</name>
    <name type="common">Yeast</name>
    <name type="synonym">Candida rugosa</name>
    <dbReference type="NCBI Taxonomy" id="5481"/>
    <lineage>
        <taxon>Eukaryota</taxon>
        <taxon>Fungi</taxon>
        <taxon>Dikarya</taxon>
        <taxon>Ascomycota</taxon>
        <taxon>Saccharomycotina</taxon>
        <taxon>Pichiomycetes</taxon>
        <taxon>Debaryomycetaceae</taxon>
        <taxon>Diutina</taxon>
    </lineage>
</organism>
<sequence length="374" mass="43483">MEFVEDKAIRDVAAYVNSCREVTKGTSDFPIKLSSEDFVDAISWVTNNLAKYAQPYMFLLTRELAKEDILTTVQDKLWVFDFPGFETDAELVYFYFKTASKAIKKASVSILHLNNDLDDMDQSLCKWWTKVKTVVELDVMVHALKLIYHSTYDDRRADVSMMTRFNGIIDHWQRAQWQVDRLLGYPVASEAEVVVNGAAFREFFNICAQNHSRYPAFFLQRGFDMFLLWCSERYVAICDGKVTGKDKNLYRFPCLVTFKEWWGECGSERHAYLQIRTVLDGPEATNSRLFGPLKQSRFNKVGDGQHPAVANTTEVNKRQGKCRNRRRNRHCRRNRHRRRIQNREQANKVEEMIFADIEKLIEKCICAAIGSGCI</sequence>
<dbReference type="RefSeq" id="XP_034014669.1">
    <property type="nucleotide sequence ID" value="XM_034158233.1"/>
</dbReference>
<keyword evidence="2" id="KW-1185">Reference proteome</keyword>
<evidence type="ECO:0000313" key="1">
    <source>
        <dbReference type="EMBL" id="KAA8907482.1"/>
    </source>
</evidence>
<protein>
    <submittedName>
        <fullName evidence="1">Uncharacterized protein</fullName>
    </submittedName>
</protein>
<name>A0A642UXT6_DIURU</name>
<reference evidence="1 2" key="1">
    <citation type="submission" date="2019-07" db="EMBL/GenBank/DDBJ databases">
        <title>Genome assembly of two rare yeast pathogens: Diutina rugosa and Trichomonascus ciferrii.</title>
        <authorList>
            <person name="Mixao V."/>
            <person name="Saus E."/>
            <person name="Hansen A."/>
            <person name="Lass-Flor C."/>
            <person name="Gabaldon T."/>
        </authorList>
    </citation>
    <scope>NUCLEOTIDE SEQUENCE [LARGE SCALE GENOMIC DNA]</scope>
    <source>
        <strain evidence="1 2">CBS 613</strain>
    </source>
</reference>
<comment type="caution">
    <text evidence="1">The sequence shown here is derived from an EMBL/GenBank/DDBJ whole genome shotgun (WGS) entry which is preliminary data.</text>
</comment>
<accession>A0A642UXT6</accession>
<dbReference type="GeneID" id="54779180"/>
<dbReference type="AlphaFoldDB" id="A0A642UXT6"/>
<gene>
    <name evidence="1" type="ORF">DIURU_000527</name>
</gene>